<evidence type="ECO:0000256" key="2">
    <source>
        <dbReference type="ARBA" id="ARBA00005998"/>
    </source>
</evidence>
<keyword evidence="10 13" id="KW-0539">Nucleus</keyword>
<dbReference type="InterPro" id="IPR009071">
    <property type="entry name" value="HMG_box_dom"/>
</dbReference>
<evidence type="ECO:0000256" key="12">
    <source>
        <dbReference type="ARBA" id="ARBA00045821"/>
    </source>
</evidence>
<evidence type="ECO:0000256" key="5">
    <source>
        <dbReference type="ARBA" id="ARBA00022860"/>
    </source>
</evidence>
<sequence length="241" mass="27122">MTKPNEHIKRPMNAYMVWSRKERRRIAEECPRMLNSEISKRLGLEWNALSPNSKDPYVVEAKRLREQHKKDHPEYKYQPKRKPKATPKLKTQSINPYGYHDMNGMGYPPPSSLCSPMPPGHLMPSGPIFSNCSGNCTLAEPPPPYHFAPHYPVVQAMAEMKGPCSTHLPLVGREISCGPPIAYSSHHPSMSHSMQVGHVVHHRSVLPESSSIVHAPTAIDSRTGIPRSSMDFVMMRPDVGY</sequence>
<dbReference type="EMBL" id="MU826362">
    <property type="protein sequence ID" value="KAJ7378804.1"/>
    <property type="molecule type" value="Genomic_DNA"/>
</dbReference>
<evidence type="ECO:0000259" key="15">
    <source>
        <dbReference type="PROSITE" id="PS50118"/>
    </source>
</evidence>
<dbReference type="PANTHER" id="PTHR10270">
    <property type="entry name" value="SOX TRANSCRIPTION FACTOR"/>
    <property type="match status" value="1"/>
</dbReference>
<keyword evidence="17" id="KW-1185">Reference proteome</keyword>
<protein>
    <recommendedName>
        <fullName evidence="3">Sex-determining region Y protein</fullName>
    </recommendedName>
    <alternativeName>
        <fullName evidence="11">Testis-determining factor</fullName>
    </alternativeName>
</protein>
<comment type="similarity">
    <text evidence="2">Belongs to the SRY family.</text>
</comment>
<dbReference type="InterPro" id="IPR036910">
    <property type="entry name" value="HMG_box_dom_sf"/>
</dbReference>
<evidence type="ECO:0000256" key="7">
    <source>
        <dbReference type="ARBA" id="ARBA00023125"/>
    </source>
</evidence>
<dbReference type="OrthoDB" id="6247875at2759"/>
<comment type="caution">
    <text evidence="16">The sequence shown here is derived from an EMBL/GenBank/DDBJ whole genome shotgun (WGS) entry which is preliminary data.</text>
</comment>
<dbReference type="Gene3D" id="1.10.30.10">
    <property type="entry name" value="High mobility group box domain"/>
    <property type="match status" value="1"/>
</dbReference>
<keyword evidence="5" id="KW-0112">Calmodulin-binding</keyword>
<dbReference type="PRINTS" id="PR00886">
    <property type="entry name" value="HIGHMOBLTY12"/>
</dbReference>
<evidence type="ECO:0000256" key="4">
    <source>
        <dbReference type="ARBA" id="ARBA00022782"/>
    </source>
</evidence>
<keyword evidence="6" id="KW-0726">Sexual differentiation</keyword>
<dbReference type="SMART" id="SM00398">
    <property type="entry name" value="HMG"/>
    <property type="match status" value="1"/>
</dbReference>
<dbReference type="FunFam" id="1.10.30.10:FF:000002">
    <property type="entry name" value="transcription factor Sox-2"/>
    <property type="match status" value="1"/>
</dbReference>
<dbReference type="PANTHER" id="PTHR10270:SF161">
    <property type="entry name" value="SEX-DETERMINING REGION Y PROTEIN"/>
    <property type="match status" value="1"/>
</dbReference>
<accession>A0A9W9ZEQ2</accession>
<dbReference type="GO" id="GO:0030154">
    <property type="term" value="P:cell differentiation"/>
    <property type="evidence" value="ECO:0007669"/>
    <property type="project" value="UniProtKB-KW"/>
</dbReference>
<evidence type="ECO:0000256" key="13">
    <source>
        <dbReference type="PROSITE-ProRule" id="PRU00267"/>
    </source>
</evidence>
<dbReference type="GO" id="GO:0007548">
    <property type="term" value="P:sex differentiation"/>
    <property type="evidence" value="ECO:0007669"/>
    <property type="project" value="UniProtKB-KW"/>
</dbReference>
<keyword evidence="4" id="KW-0221">Differentiation</keyword>
<evidence type="ECO:0000256" key="11">
    <source>
        <dbReference type="ARBA" id="ARBA00032498"/>
    </source>
</evidence>
<dbReference type="GO" id="GO:0001228">
    <property type="term" value="F:DNA-binding transcription activator activity, RNA polymerase II-specific"/>
    <property type="evidence" value="ECO:0007669"/>
    <property type="project" value="TreeGrafter"/>
</dbReference>
<evidence type="ECO:0000256" key="6">
    <source>
        <dbReference type="ARBA" id="ARBA00022928"/>
    </source>
</evidence>
<dbReference type="Proteomes" id="UP001163046">
    <property type="component" value="Unassembled WGS sequence"/>
</dbReference>
<dbReference type="InterPro" id="IPR050140">
    <property type="entry name" value="SRY-related_HMG-box_TF-like"/>
</dbReference>
<evidence type="ECO:0000313" key="16">
    <source>
        <dbReference type="EMBL" id="KAJ7378804.1"/>
    </source>
</evidence>
<feature type="compositionally biased region" description="Basic residues" evidence="14">
    <location>
        <begin position="78"/>
        <end position="87"/>
    </location>
</feature>
<dbReference type="CDD" id="cd22028">
    <property type="entry name" value="HMG-box_SoxA_SoxB_SoxG"/>
    <property type="match status" value="1"/>
</dbReference>
<comment type="subcellular location">
    <subcellularLocation>
        <location evidence="1">Nucleus speckle</location>
    </subcellularLocation>
</comment>
<dbReference type="GO" id="GO:0016607">
    <property type="term" value="C:nuclear speck"/>
    <property type="evidence" value="ECO:0007669"/>
    <property type="project" value="UniProtKB-SubCell"/>
</dbReference>
<dbReference type="GO" id="GO:0000978">
    <property type="term" value="F:RNA polymerase II cis-regulatory region sequence-specific DNA binding"/>
    <property type="evidence" value="ECO:0007669"/>
    <property type="project" value="TreeGrafter"/>
</dbReference>
<feature type="domain" description="HMG box" evidence="15">
    <location>
        <begin position="8"/>
        <end position="76"/>
    </location>
</feature>
<evidence type="ECO:0000313" key="17">
    <source>
        <dbReference type="Proteomes" id="UP001163046"/>
    </source>
</evidence>
<name>A0A9W9ZEQ2_9CNID</name>
<reference evidence="16" key="1">
    <citation type="submission" date="2023-01" db="EMBL/GenBank/DDBJ databases">
        <title>Genome assembly of the deep-sea coral Lophelia pertusa.</title>
        <authorList>
            <person name="Herrera S."/>
            <person name="Cordes E."/>
        </authorList>
    </citation>
    <scope>NUCLEOTIDE SEQUENCE</scope>
    <source>
        <strain evidence="16">USNM1676648</strain>
        <tissue evidence="16">Polyp</tissue>
    </source>
</reference>
<feature type="DNA-binding region" description="HMG box" evidence="13">
    <location>
        <begin position="8"/>
        <end position="76"/>
    </location>
</feature>
<feature type="region of interest" description="Disordered" evidence="14">
    <location>
        <begin position="65"/>
        <end position="90"/>
    </location>
</feature>
<evidence type="ECO:0000256" key="10">
    <source>
        <dbReference type="ARBA" id="ARBA00023242"/>
    </source>
</evidence>
<proteinExistence type="inferred from homology"/>
<evidence type="ECO:0000256" key="14">
    <source>
        <dbReference type="SAM" id="MobiDB-lite"/>
    </source>
</evidence>
<keyword evidence="8" id="KW-0010">Activator</keyword>
<dbReference type="Pfam" id="PF00505">
    <property type="entry name" value="HMG_box"/>
    <property type="match status" value="1"/>
</dbReference>
<comment type="function">
    <text evidence="12">Transcriptional regulator that controls a genetic switch in male development. It is necessary and sufficient for initiating male sex determination by directing the development of supporting cell precursors (pre-Sertoli cells) as Sertoli rather than granulosa cells. Involved in different aspects of gene regulation including promoter activation or repression. Binds to the DNA consensus sequence 5'-[AT]AACAA[AT]-3'. SRY HMG box recognizes DNA by partial intercalation in the minor groove and promotes DNA bending. Also involved in pre-mRNA splicing. In male adult brain involved in the maintenance of motor functions of dopaminergic neurons.</text>
</comment>
<keyword evidence="7 13" id="KW-0238">DNA-binding</keyword>
<dbReference type="PROSITE" id="PS50118">
    <property type="entry name" value="HMG_BOX_2"/>
    <property type="match status" value="1"/>
</dbReference>
<dbReference type="AlphaFoldDB" id="A0A9W9ZEQ2"/>
<keyword evidence="9" id="KW-0804">Transcription</keyword>
<feature type="compositionally biased region" description="Basic and acidic residues" evidence="14">
    <location>
        <begin position="65"/>
        <end position="77"/>
    </location>
</feature>
<gene>
    <name evidence="16" type="primary">SOX21_1</name>
    <name evidence="16" type="ORF">OS493_020402</name>
</gene>
<organism evidence="16 17">
    <name type="scientific">Desmophyllum pertusum</name>
    <dbReference type="NCBI Taxonomy" id="174260"/>
    <lineage>
        <taxon>Eukaryota</taxon>
        <taxon>Metazoa</taxon>
        <taxon>Cnidaria</taxon>
        <taxon>Anthozoa</taxon>
        <taxon>Hexacorallia</taxon>
        <taxon>Scleractinia</taxon>
        <taxon>Caryophylliina</taxon>
        <taxon>Caryophylliidae</taxon>
        <taxon>Desmophyllum</taxon>
    </lineage>
</organism>
<evidence type="ECO:0000256" key="9">
    <source>
        <dbReference type="ARBA" id="ARBA00023163"/>
    </source>
</evidence>
<dbReference type="GO" id="GO:0005516">
    <property type="term" value="F:calmodulin binding"/>
    <property type="evidence" value="ECO:0007669"/>
    <property type="project" value="UniProtKB-KW"/>
</dbReference>
<dbReference type="SUPFAM" id="SSF47095">
    <property type="entry name" value="HMG-box"/>
    <property type="match status" value="1"/>
</dbReference>
<evidence type="ECO:0000256" key="8">
    <source>
        <dbReference type="ARBA" id="ARBA00023159"/>
    </source>
</evidence>
<evidence type="ECO:0000256" key="3">
    <source>
        <dbReference type="ARBA" id="ARBA00019052"/>
    </source>
</evidence>
<evidence type="ECO:0000256" key="1">
    <source>
        <dbReference type="ARBA" id="ARBA00004324"/>
    </source>
</evidence>